<reference evidence="5 6" key="1">
    <citation type="journal article" date="2015" name="Nature">
        <title>rRNA introns, odd ribosomes, and small enigmatic genomes across a large radiation of phyla.</title>
        <authorList>
            <person name="Brown C.T."/>
            <person name="Hug L.A."/>
            <person name="Thomas B.C."/>
            <person name="Sharon I."/>
            <person name="Castelle C.J."/>
            <person name="Singh A."/>
            <person name="Wilkins M.J."/>
            <person name="Williams K.H."/>
            <person name="Banfield J.F."/>
        </authorList>
    </citation>
    <scope>NUCLEOTIDE SEQUENCE [LARGE SCALE GENOMIC DNA]</scope>
</reference>
<name>A0A0G0REQ3_9BACT</name>
<accession>A0A0G0REQ3</accession>
<gene>
    <name evidence="5" type="ORF">UT41_C0003G0039</name>
</gene>
<dbReference type="GO" id="GO:0016887">
    <property type="term" value="F:ATP hydrolysis activity"/>
    <property type="evidence" value="ECO:0007669"/>
    <property type="project" value="InterPro"/>
</dbReference>
<dbReference type="GO" id="GO:0005524">
    <property type="term" value="F:ATP binding"/>
    <property type="evidence" value="ECO:0007669"/>
    <property type="project" value="UniProtKB-KW"/>
</dbReference>
<dbReference type="STRING" id="1619013.UT41_C0003G0039"/>
<dbReference type="Proteomes" id="UP000034665">
    <property type="component" value="Unassembled WGS sequence"/>
</dbReference>
<evidence type="ECO:0000313" key="6">
    <source>
        <dbReference type="Proteomes" id="UP000034665"/>
    </source>
</evidence>
<dbReference type="InterPro" id="IPR015854">
    <property type="entry name" value="ABC_transpr_LolD-like"/>
</dbReference>
<proteinExistence type="predicted"/>
<feature type="domain" description="ABC transporter" evidence="4">
    <location>
        <begin position="5"/>
        <end position="247"/>
    </location>
</feature>
<evidence type="ECO:0000256" key="3">
    <source>
        <dbReference type="ARBA" id="ARBA00022840"/>
    </source>
</evidence>
<dbReference type="CDD" id="cd03255">
    <property type="entry name" value="ABC_MJ0796_LolCDE_FtsE"/>
    <property type="match status" value="1"/>
</dbReference>
<dbReference type="InterPro" id="IPR003439">
    <property type="entry name" value="ABC_transporter-like_ATP-bd"/>
</dbReference>
<dbReference type="GO" id="GO:0022857">
    <property type="term" value="F:transmembrane transporter activity"/>
    <property type="evidence" value="ECO:0007669"/>
    <property type="project" value="TreeGrafter"/>
</dbReference>
<dbReference type="SUPFAM" id="SSF52540">
    <property type="entry name" value="P-loop containing nucleoside triphosphate hydrolases"/>
    <property type="match status" value="1"/>
</dbReference>
<dbReference type="PROSITE" id="PS50893">
    <property type="entry name" value="ABC_TRANSPORTER_2"/>
    <property type="match status" value="1"/>
</dbReference>
<evidence type="ECO:0000313" key="5">
    <source>
        <dbReference type="EMBL" id="KKR12112.1"/>
    </source>
</evidence>
<keyword evidence="1" id="KW-0813">Transport</keyword>
<comment type="caution">
    <text evidence="5">The sequence shown here is derived from an EMBL/GenBank/DDBJ whole genome shotgun (WGS) entry which is preliminary data.</text>
</comment>
<evidence type="ECO:0000259" key="4">
    <source>
        <dbReference type="PROSITE" id="PS50893"/>
    </source>
</evidence>
<dbReference type="GO" id="GO:0005886">
    <property type="term" value="C:plasma membrane"/>
    <property type="evidence" value="ECO:0007669"/>
    <property type="project" value="TreeGrafter"/>
</dbReference>
<dbReference type="InterPro" id="IPR003593">
    <property type="entry name" value="AAA+_ATPase"/>
</dbReference>
<dbReference type="AlphaFoldDB" id="A0A0G0REQ3"/>
<evidence type="ECO:0000256" key="1">
    <source>
        <dbReference type="ARBA" id="ARBA00022448"/>
    </source>
</evidence>
<sequence>MEPIIKLEGINLYYDQGKPTEVWALRNVSLEINKGEYCAFFGPSGCGKTTVLYVLSGMESERVTSGKVLVNGRDIAQFSKRELAVFRQIGVGIVFQQFNLIPSISVLDNVSLPMAFLGISLERRRTEGMKLLERLNIAPYANRLPAELSGGQQQRVGIARALANNPPIIICDEPLGNLDSENANKVLEFMKELNVKDGRTIIMVTHEAWSLRDARKIFYMKDGVLLRVEEPKEQGDIAQAVSKLMYNQLNPNMEPGQVMAKSLSNLLLRGYSSDEVKRFEFFLLQRLTDHIDGDVFQEVLDRSYRRGGVGLWKGKAAKISFIIEGIMEQRHTVEQVYAMLEKNPESPLVEEAQKIRRWLLGEYRGKIDEQQQLRLDEIITERLRNIITAHNVAQVLNLSKKNFGIGLSMRASSQMSEKLESILAGSDAVTKAIKL</sequence>
<keyword evidence="2" id="KW-0547">Nucleotide-binding</keyword>
<keyword evidence="3" id="KW-0067">ATP-binding</keyword>
<dbReference type="EMBL" id="LBWR01000003">
    <property type="protein sequence ID" value="KKR12112.1"/>
    <property type="molecule type" value="Genomic_DNA"/>
</dbReference>
<dbReference type="Gene3D" id="3.40.50.300">
    <property type="entry name" value="P-loop containing nucleotide triphosphate hydrolases"/>
    <property type="match status" value="1"/>
</dbReference>
<dbReference type="PANTHER" id="PTHR24220:SF86">
    <property type="entry name" value="ABC TRANSPORTER ABCH.1"/>
    <property type="match status" value="1"/>
</dbReference>
<dbReference type="InterPro" id="IPR017911">
    <property type="entry name" value="MacB-like_ATP-bd"/>
</dbReference>
<dbReference type="PANTHER" id="PTHR24220">
    <property type="entry name" value="IMPORT ATP-BINDING PROTEIN"/>
    <property type="match status" value="1"/>
</dbReference>
<dbReference type="SMART" id="SM00382">
    <property type="entry name" value="AAA"/>
    <property type="match status" value="1"/>
</dbReference>
<dbReference type="PROSITE" id="PS00211">
    <property type="entry name" value="ABC_TRANSPORTER_1"/>
    <property type="match status" value="1"/>
</dbReference>
<dbReference type="InterPro" id="IPR017871">
    <property type="entry name" value="ABC_transporter-like_CS"/>
</dbReference>
<dbReference type="InterPro" id="IPR027417">
    <property type="entry name" value="P-loop_NTPase"/>
</dbReference>
<evidence type="ECO:0000256" key="2">
    <source>
        <dbReference type="ARBA" id="ARBA00022741"/>
    </source>
</evidence>
<protein>
    <submittedName>
        <fullName evidence="5">ABC transporter related protein</fullName>
    </submittedName>
</protein>
<organism evidence="5 6">
    <name type="scientific">Candidatus Wolfebacteria bacterium GW2011_GWC2_39_22</name>
    <dbReference type="NCBI Taxonomy" id="1619013"/>
    <lineage>
        <taxon>Bacteria</taxon>
        <taxon>Candidatus Wolfeibacteriota</taxon>
    </lineage>
</organism>
<dbReference type="Pfam" id="PF00005">
    <property type="entry name" value="ABC_tran"/>
    <property type="match status" value="1"/>
</dbReference>